<dbReference type="OrthoDB" id="5464689at2"/>
<gene>
    <name evidence="4" type="ORF">BAY60_14810</name>
</gene>
<dbReference type="Pfam" id="PF14525">
    <property type="entry name" value="AraC_binding_2"/>
    <property type="match status" value="1"/>
</dbReference>
<dbReference type="RefSeq" id="WP_112281675.1">
    <property type="nucleotide sequence ID" value="NZ_MASW01000002.1"/>
</dbReference>
<evidence type="ECO:0000256" key="3">
    <source>
        <dbReference type="ARBA" id="ARBA00023163"/>
    </source>
</evidence>
<dbReference type="InterPro" id="IPR009057">
    <property type="entry name" value="Homeodomain-like_sf"/>
</dbReference>
<evidence type="ECO:0000313" key="5">
    <source>
        <dbReference type="Proteomes" id="UP000249915"/>
    </source>
</evidence>
<keyword evidence="1" id="KW-0805">Transcription regulation</keyword>
<protein>
    <submittedName>
        <fullName evidence="4">Uncharacterized protein</fullName>
    </submittedName>
</protein>
<dbReference type="InterPro" id="IPR050204">
    <property type="entry name" value="AraC_XylS_family_regulators"/>
</dbReference>
<dbReference type="SMART" id="SM00342">
    <property type="entry name" value="HTH_ARAC"/>
    <property type="match status" value="1"/>
</dbReference>
<dbReference type="Proteomes" id="UP000249915">
    <property type="component" value="Unassembled WGS sequence"/>
</dbReference>
<dbReference type="EMBL" id="MASW01000002">
    <property type="protein sequence ID" value="PXY27669.1"/>
    <property type="molecule type" value="Genomic_DNA"/>
</dbReference>
<dbReference type="PANTHER" id="PTHR46796">
    <property type="entry name" value="HTH-TYPE TRANSCRIPTIONAL ACTIVATOR RHAS-RELATED"/>
    <property type="match status" value="1"/>
</dbReference>
<dbReference type="Gene3D" id="1.10.10.60">
    <property type="entry name" value="Homeodomain-like"/>
    <property type="match status" value="1"/>
</dbReference>
<dbReference type="PROSITE" id="PS01124">
    <property type="entry name" value="HTH_ARAC_FAMILY_2"/>
    <property type="match status" value="1"/>
</dbReference>
<dbReference type="PANTHER" id="PTHR46796:SF12">
    <property type="entry name" value="HTH-TYPE DNA-BINDING TRANSCRIPTIONAL ACTIVATOR EUTR"/>
    <property type="match status" value="1"/>
</dbReference>
<sequence length="320" mass="35095">MSATRIRTSDPDEASSRCGEVYFPHRLTVLHDPARFGMSLSATKVGPVSAGLLSYAGEVRLTTGELETGYEINVPLGGLLHTRTAYGEVCAGPGLAAVYWPDSPATLHGWVGGGSLFGLKIERRALESQLAELIDAPVTSVVRLGGSIDLRRGPGHQWWTLVQSLIELAREPDGPLSQPMVSRPLTQSVITALLHAVNHPYRDRLATRPRQPTPESVRRAVELLDAHPELPWTVVDLAKRIGLSARALQEGFLRHMGQSPTAYLRRVRLRHVHDDLRAADPARHTVAEIAGRWGFVHLGRFAAVYRERYGSAPSETLRAD</sequence>
<accession>A0A2V4BDG0</accession>
<name>A0A2V4BDG0_9PSEU</name>
<organism evidence="4 5">
    <name type="scientific">Prauserella muralis</name>
    <dbReference type="NCBI Taxonomy" id="588067"/>
    <lineage>
        <taxon>Bacteria</taxon>
        <taxon>Bacillati</taxon>
        <taxon>Actinomycetota</taxon>
        <taxon>Actinomycetes</taxon>
        <taxon>Pseudonocardiales</taxon>
        <taxon>Pseudonocardiaceae</taxon>
        <taxon>Prauserella</taxon>
    </lineage>
</organism>
<evidence type="ECO:0000256" key="1">
    <source>
        <dbReference type="ARBA" id="ARBA00023015"/>
    </source>
</evidence>
<keyword evidence="2" id="KW-0238">DNA-binding</keyword>
<comment type="caution">
    <text evidence="4">The sequence shown here is derived from an EMBL/GenBank/DDBJ whole genome shotgun (WGS) entry which is preliminary data.</text>
</comment>
<dbReference type="AlphaFoldDB" id="A0A2V4BDG0"/>
<dbReference type="InterPro" id="IPR035418">
    <property type="entry name" value="AraC-bd_2"/>
</dbReference>
<proteinExistence type="predicted"/>
<dbReference type="Pfam" id="PF12833">
    <property type="entry name" value="HTH_18"/>
    <property type="match status" value="1"/>
</dbReference>
<keyword evidence="5" id="KW-1185">Reference proteome</keyword>
<reference evidence="4 5" key="1">
    <citation type="submission" date="2016-07" db="EMBL/GenBank/DDBJ databases">
        <title>Draft genome sequence of Prauserella muralis DSM 45305, isolated from a mould-covered wall in an indoor environment.</title>
        <authorList>
            <person name="Ruckert C."/>
            <person name="Albersmeier A."/>
            <person name="Jiang C.-L."/>
            <person name="Jiang Y."/>
            <person name="Kalinowski J."/>
            <person name="Schneider O."/>
            <person name="Winkler A."/>
            <person name="Zotchev S.B."/>
        </authorList>
    </citation>
    <scope>NUCLEOTIDE SEQUENCE [LARGE SCALE GENOMIC DNA]</scope>
    <source>
        <strain evidence="4 5">DSM 45305</strain>
    </source>
</reference>
<dbReference type="GO" id="GO:0003700">
    <property type="term" value="F:DNA-binding transcription factor activity"/>
    <property type="evidence" value="ECO:0007669"/>
    <property type="project" value="InterPro"/>
</dbReference>
<evidence type="ECO:0000256" key="2">
    <source>
        <dbReference type="ARBA" id="ARBA00023125"/>
    </source>
</evidence>
<keyword evidence="3" id="KW-0804">Transcription</keyword>
<dbReference type="SUPFAM" id="SSF46689">
    <property type="entry name" value="Homeodomain-like"/>
    <property type="match status" value="1"/>
</dbReference>
<dbReference type="GO" id="GO:0043565">
    <property type="term" value="F:sequence-specific DNA binding"/>
    <property type="evidence" value="ECO:0007669"/>
    <property type="project" value="InterPro"/>
</dbReference>
<evidence type="ECO:0000313" key="4">
    <source>
        <dbReference type="EMBL" id="PXY27669.1"/>
    </source>
</evidence>
<dbReference type="InterPro" id="IPR018060">
    <property type="entry name" value="HTH_AraC"/>
</dbReference>